<comment type="caution">
    <text evidence="1">The sequence shown here is derived from an EMBL/GenBank/DDBJ whole genome shotgun (WGS) entry which is preliminary data.</text>
</comment>
<gene>
    <name evidence="1" type="ORF">BJX67DRAFT_382337</name>
</gene>
<dbReference type="RefSeq" id="XP_070884934.1">
    <property type="nucleotide sequence ID" value="XM_071033229.1"/>
</dbReference>
<dbReference type="Proteomes" id="UP001610432">
    <property type="component" value="Unassembled WGS sequence"/>
</dbReference>
<proteinExistence type="predicted"/>
<dbReference type="GeneID" id="98148301"/>
<name>A0ABR4LN28_9EURO</name>
<dbReference type="InterPro" id="IPR008949">
    <property type="entry name" value="Isoprenoid_synthase_dom_sf"/>
</dbReference>
<dbReference type="Gene3D" id="1.10.600.10">
    <property type="entry name" value="Farnesyl Diphosphate Synthase"/>
    <property type="match status" value="1"/>
</dbReference>
<dbReference type="Pfam" id="PF19086">
    <property type="entry name" value="Terpene_syn_C_2"/>
    <property type="match status" value="1"/>
</dbReference>
<organism evidence="1 2">
    <name type="scientific">Aspergillus lucknowensis</name>
    <dbReference type="NCBI Taxonomy" id="176173"/>
    <lineage>
        <taxon>Eukaryota</taxon>
        <taxon>Fungi</taxon>
        <taxon>Dikarya</taxon>
        <taxon>Ascomycota</taxon>
        <taxon>Pezizomycotina</taxon>
        <taxon>Eurotiomycetes</taxon>
        <taxon>Eurotiomycetidae</taxon>
        <taxon>Eurotiales</taxon>
        <taxon>Aspergillaceae</taxon>
        <taxon>Aspergillus</taxon>
        <taxon>Aspergillus subgen. Nidulantes</taxon>
    </lineage>
</organism>
<keyword evidence="2" id="KW-1185">Reference proteome</keyword>
<dbReference type="EMBL" id="JBFXLQ010000028">
    <property type="protein sequence ID" value="KAL2865955.1"/>
    <property type="molecule type" value="Genomic_DNA"/>
</dbReference>
<evidence type="ECO:0000313" key="1">
    <source>
        <dbReference type="EMBL" id="KAL2865955.1"/>
    </source>
</evidence>
<dbReference type="SUPFAM" id="SSF48576">
    <property type="entry name" value="Terpenoid synthases"/>
    <property type="match status" value="1"/>
</dbReference>
<evidence type="ECO:0000313" key="2">
    <source>
        <dbReference type="Proteomes" id="UP001610432"/>
    </source>
</evidence>
<protein>
    <submittedName>
        <fullName evidence="1">Isoprenoid synthase domain-containing protein</fullName>
    </submittedName>
</protein>
<sequence length="375" mass="42441">MSSGLTRPIRYNYKVIADSFQEAKGGDDQFSFLDPQADGQDVPENAILLDPEALNLAWISSIKGCLQNIHWYEAEEVCKQLMQDVMERNGAGRILPDALKTADRSRKSKELVETAVTIAIYIFPTASVERVKVLTRALVFLTLHDDVVQSTTRDSGRTALENTTNGANHSDTKVGSFAEFAAEARAVDPVLGDELVQAPLRWAKYTRNHSTDPQKTFDSFAEYMEFRMTDLGKEYIPSASTISSLRLEALNRRTRPFDAIQKLYIRHAALINNLYSYENERRECGATLLNAVHVLERLLGISPDHAKNVIRTVVWDTEKQLRAEYTRLVELPGFYDEQQRYLKRIIESTVGNVMYSLTTYRYARLTGNLIGACLE</sequence>
<accession>A0ABR4LN28</accession>
<reference evidence="1 2" key="1">
    <citation type="submission" date="2024-07" db="EMBL/GenBank/DDBJ databases">
        <title>Section-level genome sequencing and comparative genomics of Aspergillus sections Usti and Cavernicolus.</title>
        <authorList>
            <consortium name="Lawrence Berkeley National Laboratory"/>
            <person name="Nybo J.L."/>
            <person name="Vesth T.C."/>
            <person name="Theobald S."/>
            <person name="Frisvad J.C."/>
            <person name="Larsen T.O."/>
            <person name="Kjaerboelling I."/>
            <person name="Rothschild-Mancinelli K."/>
            <person name="Lyhne E.K."/>
            <person name="Kogle M.E."/>
            <person name="Barry K."/>
            <person name="Clum A."/>
            <person name="Na H."/>
            <person name="Ledsgaard L."/>
            <person name="Lin J."/>
            <person name="Lipzen A."/>
            <person name="Kuo A."/>
            <person name="Riley R."/>
            <person name="Mondo S."/>
            <person name="Labutti K."/>
            <person name="Haridas S."/>
            <person name="Pangalinan J."/>
            <person name="Salamov A.A."/>
            <person name="Simmons B.A."/>
            <person name="Magnuson J.K."/>
            <person name="Chen J."/>
            <person name="Drula E."/>
            <person name="Henrissat B."/>
            <person name="Wiebenga A."/>
            <person name="Lubbers R.J."/>
            <person name="Gomes A.C."/>
            <person name="Macurrencykelacurrency M.R."/>
            <person name="Stajich J."/>
            <person name="Grigoriev I.V."/>
            <person name="Mortensen U.H."/>
            <person name="De Vries R.P."/>
            <person name="Baker S.E."/>
            <person name="Andersen M.R."/>
        </authorList>
    </citation>
    <scope>NUCLEOTIDE SEQUENCE [LARGE SCALE GENOMIC DNA]</scope>
    <source>
        <strain evidence="1 2">CBS 449.75</strain>
    </source>
</reference>